<sequence>MIKTRKSMRAIEQQTNKFYEFLIEMQPKNYSTQPYNRKSQKKFQNLHFPKVDNSNSKDPFLNNLKVTTLDLVKNFDYMDPNDVTFQLNQMVKQQSFISSTKPFSRIHQRSQPKHRNPNKSLFEISKTIKII</sequence>
<keyword evidence="2" id="KW-1185">Reference proteome</keyword>
<evidence type="ECO:0000313" key="2">
    <source>
        <dbReference type="Proteomes" id="UP000692954"/>
    </source>
</evidence>
<accession>A0A8S1KGX1</accession>
<organism evidence="1 2">
    <name type="scientific">Paramecium sonneborni</name>
    <dbReference type="NCBI Taxonomy" id="65129"/>
    <lineage>
        <taxon>Eukaryota</taxon>
        <taxon>Sar</taxon>
        <taxon>Alveolata</taxon>
        <taxon>Ciliophora</taxon>
        <taxon>Intramacronucleata</taxon>
        <taxon>Oligohymenophorea</taxon>
        <taxon>Peniculida</taxon>
        <taxon>Parameciidae</taxon>
        <taxon>Paramecium</taxon>
    </lineage>
</organism>
<protein>
    <submittedName>
        <fullName evidence="1">Uncharacterized protein</fullName>
    </submittedName>
</protein>
<dbReference type="EMBL" id="CAJJDN010000006">
    <property type="protein sequence ID" value="CAD8052346.1"/>
    <property type="molecule type" value="Genomic_DNA"/>
</dbReference>
<name>A0A8S1KGX1_9CILI</name>
<dbReference type="Proteomes" id="UP000692954">
    <property type="component" value="Unassembled WGS sequence"/>
</dbReference>
<dbReference type="AlphaFoldDB" id="A0A8S1KGX1"/>
<dbReference type="OrthoDB" id="293707at2759"/>
<reference evidence="1" key="1">
    <citation type="submission" date="2021-01" db="EMBL/GenBank/DDBJ databases">
        <authorList>
            <consortium name="Genoscope - CEA"/>
            <person name="William W."/>
        </authorList>
    </citation>
    <scope>NUCLEOTIDE SEQUENCE</scope>
</reference>
<comment type="caution">
    <text evidence="1">The sequence shown here is derived from an EMBL/GenBank/DDBJ whole genome shotgun (WGS) entry which is preliminary data.</text>
</comment>
<gene>
    <name evidence="1" type="ORF">PSON_ATCC_30995.1.T0060408</name>
</gene>
<evidence type="ECO:0000313" key="1">
    <source>
        <dbReference type="EMBL" id="CAD8052346.1"/>
    </source>
</evidence>
<proteinExistence type="predicted"/>